<protein>
    <recommendedName>
        <fullName evidence="4">DNA modification methylase</fullName>
    </recommendedName>
</protein>
<dbReference type="RefSeq" id="WP_188805503.1">
    <property type="nucleotide sequence ID" value="NZ_BAAAOU010000004.1"/>
</dbReference>
<dbReference type="PROSITE" id="PS51257">
    <property type="entry name" value="PROKAR_LIPOPROTEIN"/>
    <property type="match status" value="1"/>
</dbReference>
<dbReference type="Proteomes" id="UP000642509">
    <property type="component" value="Unassembled WGS sequence"/>
</dbReference>
<accession>A0ABQ2LXX7</accession>
<evidence type="ECO:0008006" key="4">
    <source>
        <dbReference type="Google" id="ProtNLM"/>
    </source>
</evidence>
<evidence type="ECO:0000313" key="3">
    <source>
        <dbReference type="Proteomes" id="UP000642509"/>
    </source>
</evidence>
<name>A0ABQ2LXX7_9MICC</name>
<gene>
    <name evidence="2" type="ORF">GCM10010977_14590</name>
</gene>
<proteinExistence type="predicted"/>
<reference evidence="3" key="1">
    <citation type="journal article" date="2019" name="Int. J. Syst. Evol. Microbiol.">
        <title>The Global Catalogue of Microorganisms (GCM) 10K type strain sequencing project: providing services to taxonomists for standard genome sequencing and annotation.</title>
        <authorList>
            <consortium name="The Broad Institute Genomics Platform"/>
            <consortium name="The Broad Institute Genome Sequencing Center for Infectious Disease"/>
            <person name="Wu L."/>
            <person name="Ma J."/>
        </authorList>
    </citation>
    <scope>NUCLEOTIDE SEQUENCE [LARGE SCALE GENOMIC DNA]</scope>
    <source>
        <strain evidence="3">CGMCC 1.7064</strain>
    </source>
</reference>
<dbReference type="EMBL" id="BMLQ01000003">
    <property type="protein sequence ID" value="GGO44357.1"/>
    <property type="molecule type" value="Genomic_DNA"/>
</dbReference>
<evidence type="ECO:0000313" key="2">
    <source>
        <dbReference type="EMBL" id="GGO44357.1"/>
    </source>
</evidence>
<feature type="signal peptide" evidence="1">
    <location>
        <begin position="1"/>
        <end position="31"/>
    </location>
</feature>
<evidence type="ECO:0000256" key="1">
    <source>
        <dbReference type="SAM" id="SignalP"/>
    </source>
</evidence>
<keyword evidence="3" id="KW-1185">Reference proteome</keyword>
<comment type="caution">
    <text evidence="2">The sequence shown here is derived from an EMBL/GenBank/DDBJ whole genome shotgun (WGS) entry which is preliminary data.</text>
</comment>
<keyword evidence="1" id="KW-0732">Signal</keyword>
<organism evidence="2 3">
    <name type="scientific">Citricoccus zhacaiensis</name>
    <dbReference type="NCBI Taxonomy" id="489142"/>
    <lineage>
        <taxon>Bacteria</taxon>
        <taxon>Bacillati</taxon>
        <taxon>Actinomycetota</taxon>
        <taxon>Actinomycetes</taxon>
        <taxon>Micrococcales</taxon>
        <taxon>Micrococcaceae</taxon>
        <taxon>Citricoccus</taxon>
    </lineage>
</organism>
<sequence length="180" mass="18323">MKFAASKATTRNAAVAGLAAVALLGATGCSAINLQATTLQYAPSDGIVADVGDAELRNIALITSEPDSEARYIGTLGSASGEPLEVTITVAGTETRFSVPGDDTLKLEDPANEQIIPSSGGRPGTMVDATVEVDGVSETVGITILNGTLEEYRPFVPGGADPSVDAHLYETPAAEEGGHH</sequence>
<feature type="chain" id="PRO_5045904464" description="DNA modification methylase" evidence="1">
    <location>
        <begin position="32"/>
        <end position="180"/>
    </location>
</feature>